<dbReference type="RefSeq" id="WP_011125615.1">
    <property type="nucleotide sequence ID" value="NC_005042.1"/>
</dbReference>
<evidence type="ECO:0000313" key="2">
    <source>
        <dbReference type="Proteomes" id="UP000001420"/>
    </source>
</evidence>
<dbReference type="STRING" id="167539.Pro_1464"/>
<name>Q7VAJ8_PROMA</name>
<accession>Q7VAJ8</accession>
<keyword evidence="2" id="KW-1185">Reference proteome</keyword>
<organism evidence="1 2">
    <name type="scientific">Prochlorococcus marinus (strain SARG / CCMP1375 / SS120)</name>
    <dbReference type="NCBI Taxonomy" id="167539"/>
    <lineage>
        <taxon>Bacteria</taxon>
        <taxon>Bacillati</taxon>
        <taxon>Cyanobacteriota</taxon>
        <taxon>Cyanophyceae</taxon>
        <taxon>Synechococcales</taxon>
        <taxon>Prochlorococcaceae</taxon>
        <taxon>Prochlorococcus</taxon>
    </lineage>
</organism>
<dbReference type="EnsemblBacteria" id="AAQ00508">
    <property type="protein sequence ID" value="AAQ00508"/>
    <property type="gene ID" value="Pro_1464"/>
</dbReference>
<evidence type="ECO:0000313" key="1">
    <source>
        <dbReference type="EMBL" id="AAQ00508.1"/>
    </source>
</evidence>
<dbReference type="HOGENOM" id="CLU_214949_0_0_3"/>
<sequence length="49" mass="5470">MPVATKAVLTRTKFSSQSKFATSKLIQNLGSNPEQYRFDGSLRTVHGRD</sequence>
<reference evidence="1 2" key="1">
    <citation type="journal article" date="2003" name="Proc. Natl. Acad. Sci. U.S.A.">
        <title>Genome sequence of the cyanobacterium Prochlorococcus marinus SS120, a nearly minimal oxyphototrophic genome.</title>
        <authorList>
            <person name="Dufresne A."/>
            <person name="Salanoubat M."/>
            <person name="Partensky F."/>
            <person name="Artiguenave F."/>
            <person name="Axmann I.M."/>
            <person name="Barbe V."/>
            <person name="Duprat S."/>
            <person name="Galperin M.Y."/>
            <person name="Koonin E.V."/>
            <person name="Le Gall F."/>
            <person name="Makarova K.S."/>
            <person name="Ostrowski M."/>
            <person name="Oztas S."/>
            <person name="Robert C."/>
            <person name="Rogozin I.B."/>
            <person name="Scanlan D.J."/>
            <person name="Tandeau de Marsac N."/>
            <person name="Weissenbach J."/>
            <person name="Wincker P."/>
            <person name="Wolf Y.I."/>
            <person name="Hess W.R."/>
        </authorList>
    </citation>
    <scope>NUCLEOTIDE SEQUENCE [LARGE SCALE GENOMIC DNA]</scope>
    <source>
        <strain evidence="2">SARG / CCMP1375 / SS120</strain>
    </source>
</reference>
<dbReference type="EMBL" id="AE017126">
    <property type="protein sequence ID" value="AAQ00508.1"/>
    <property type="molecule type" value="Genomic_DNA"/>
</dbReference>
<gene>
    <name evidence="1" type="ordered locus">Pro_1464</name>
</gene>
<dbReference type="PATRIC" id="fig|167539.5.peg.1540"/>
<dbReference type="eggNOG" id="ENOG50322W4">
    <property type="taxonomic scope" value="Bacteria"/>
</dbReference>
<dbReference type="AlphaFoldDB" id="Q7VAJ8"/>
<dbReference type="Proteomes" id="UP000001420">
    <property type="component" value="Chromosome"/>
</dbReference>
<protein>
    <submittedName>
        <fullName evidence="1">Uncharacterized protein</fullName>
    </submittedName>
</protein>
<dbReference type="KEGG" id="pma:Pro_1464"/>
<proteinExistence type="predicted"/>